<dbReference type="PANTHER" id="PTHR46890:SF50">
    <property type="entry name" value="RNA-DIRECTED DNA POLYMERASE, EUKARYOTA, REVERSE TRANSCRIPTASE ZINC-BINDING DOMAIN PROTEIN-RELATED"/>
    <property type="match status" value="1"/>
</dbReference>
<evidence type="ECO:0000313" key="4">
    <source>
        <dbReference type="Proteomes" id="UP000288805"/>
    </source>
</evidence>
<dbReference type="AlphaFoldDB" id="A0A438J6A8"/>
<organism evidence="3 4">
    <name type="scientific">Vitis vinifera</name>
    <name type="common">Grape</name>
    <dbReference type="NCBI Taxonomy" id="29760"/>
    <lineage>
        <taxon>Eukaryota</taxon>
        <taxon>Viridiplantae</taxon>
        <taxon>Streptophyta</taxon>
        <taxon>Embryophyta</taxon>
        <taxon>Tracheophyta</taxon>
        <taxon>Spermatophyta</taxon>
        <taxon>Magnoliopsida</taxon>
        <taxon>eudicotyledons</taxon>
        <taxon>Gunneridae</taxon>
        <taxon>Pentapetalae</taxon>
        <taxon>rosids</taxon>
        <taxon>Vitales</taxon>
        <taxon>Vitaceae</taxon>
        <taxon>Viteae</taxon>
        <taxon>Vitis</taxon>
    </lineage>
</organism>
<dbReference type="PROSITE" id="PS50878">
    <property type="entry name" value="RT_POL"/>
    <property type="match status" value="1"/>
</dbReference>
<accession>A0A438J6A8</accession>
<feature type="domain" description="Reverse transcriptase" evidence="2">
    <location>
        <begin position="389"/>
        <end position="632"/>
    </location>
</feature>
<feature type="region of interest" description="Disordered" evidence="1">
    <location>
        <begin position="1"/>
        <end position="28"/>
    </location>
</feature>
<dbReference type="GO" id="GO:0003824">
    <property type="term" value="F:catalytic activity"/>
    <property type="evidence" value="ECO:0007669"/>
    <property type="project" value="InterPro"/>
</dbReference>
<dbReference type="Proteomes" id="UP000288805">
    <property type="component" value="Unassembled WGS sequence"/>
</dbReference>
<dbReference type="PANTHER" id="PTHR46890">
    <property type="entry name" value="NON-LTR RETROLELEMENT REVERSE TRANSCRIPTASE-LIKE PROTEIN-RELATED"/>
    <property type="match status" value="1"/>
</dbReference>
<dbReference type="Pfam" id="PF00078">
    <property type="entry name" value="RVT_1"/>
    <property type="match status" value="1"/>
</dbReference>
<comment type="caution">
    <text evidence="3">The sequence shown here is derived from an EMBL/GenBank/DDBJ whole genome shotgun (WGS) entry which is preliminary data.</text>
</comment>
<dbReference type="SUPFAM" id="SSF56672">
    <property type="entry name" value="DNA/RNA polymerases"/>
    <property type="match status" value="1"/>
</dbReference>
<gene>
    <name evidence="3" type="ORF">CK203_018583</name>
</gene>
<reference evidence="3 4" key="1">
    <citation type="journal article" date="2018" name="PLoS Genet.">
        <title>Population sequencing reveals clonal diversity and ancestral inbreeding in the grapevine cultivar Chardonnay.</title>
        <authorList>
            <person name="Roach M.J."/>
            <person name="Johnson D.L."/>
            <person name="Bohlmann J."/>
            <person name="van Vuuren H.J."/>
            <person name="Jones S.J."/>
            <person name="Pretorius I.S."/>
            <person name="Schmidt S.A."/>
            <person name="Borneman A.R."/>
        </authorList>
    </citation>
    <scope>NUCLEOTIDE SEQUENCE [LARGE SCALE GENOMIC DNA]</scope>
    <source>
        <strain evidence="4">cv. Chardonnay</strain>
        <tissue evidence="3">Leaf</tissue>
    </source>
</reference>
<dbReference type="Pfam" id="PF13966">
    <property type="entry name" value="zf-RVT"/>
    <property type="match status" value="1"/>
</dbReference>
<sequence length="901" mass="102038">MPRGDLGSPDGAVFGLQQASSPPTPKTRMLTDKALIEDGPERGYNRSCGSEIAGGLELGPLRMILADGREAEVSGVSGLANERTEEGTKVVLDRAPQEMMEEGDEGGGLSWQSSCLAKFSRCLEMPTEGFEGEILFLLRRMKERKIRKGKKGKLEGVYGPTMRKDRKCLWNELGAIYGLWNGPWCVAGDFNAILSPEKCSRGGSLNSVMRRFSDVIEDLQLKDLPLIGGPFTWIGAVNNQSFSRIDRFLVNEGWDYHFSGSRQCVLLRPVSDHFPIMLGGRGTIIMVLQASFWQKLKVVKSKLKEWNKDVFGRVEYRKNLALDQLQFWDAKEKTIRLSLEEMDARRKGTGTLLYPGYSVKRCRIWMLMLWRRSSQKRRCMEDVMSFFREFHDHNKFVKSLNTTFLVLIPKKVGAEDLRDFRPISLVGSLYKWLAKVLANILKKVVSKAQGAFVEGRQILDAVLIANEATDSILKNNENGFMCKLDIEKAYDNVDWSFLLTGCFQSSRGLRQGDPLSPYLFVIAMEVFSSFLKRVVDGGFMSGCTVKGRNGEGVQISHLLFADDTLVFCQASQDQLTYLSWLLMWFEAVSGLRINLEKSKIIPVGRVENIDDLALDFGCRVGSLPSTYLGLPLGSPFKWNWRFANERDALWNQVIRRKYGKDRGGWSSREVREAHGVGLWKGIRMDWELVGARISFRVGNGEKGSLVADVWDPLAERGSSPYFSRALNDWEVEEAERFLEHLHGKRVLGDVEDMVVWTETESGNFLAKSLYFALEADCPVLFPSSCIWNGWVQPKISFFAWEATWGKALTLDLVQKRGWSLANRCFMCLEKEETIDHLLLHCSKTRALWELLFTLFGVSWVLLSSVRETLLSWHGSFVGKKRKEGVESCSSAYILDGVEDEK</sequence>
<dbReference type="EMBL" id="QGNW01000061">
    <property type="protein sequence ID" value="RVX04481.1"/>
    <property type="molecule type" value="Genomic_DNA"/>
</dbReference>
<protein>
    <recommendedName>
        <fullName evidence="2">Reverse transcriptase domain-containing protein</fullName>
    </recommendedName>
</protein>
<dbReference type="InterPro" id="IPR000477">
    <property type="entry name" value="RT_dom"/>
</dbReference>
<evidence type="ECO:0000313" key="3">
    <source>
        <dbReference type="EMBL" id="RVX04481.1"/>
    </source>
</evidence>
<dbReference type="CDD" id="cd01650">
    <property type="entry name" value="RT_nLTR_like"/>
    <property type="match status" value="1"/>
</dbReference>
<dbReference type="Pfam" id="PF03372">
    <property type="entry name" value="Exo_endo_phos"/>
    <property type="match status" value="1"/>
</dbReference>
<dbReference type="InterPro" id="IPR036691">
    <property type="entry name" value="Endo/exonu/phosph_ase_sf"/>
</dbReference>
<dbReference type="Gene3D" id="3.60.10.10">
    <property type="entry name" value="Endonuclease/exonuclease/phosphatase"/>
    <property type="match status" value="1"/>
</dbReference>
<dbReference type="InterPro" id="IPR026960">
    <property type="entry name" value="RVT-Znf"/>
</dbReference>
<evidence type="ECO:0000259" key="2">
    <source>
        <dbReference type="PROSITE" id="PS50878"/>
    </source>
</evidence>
<dbReference type="SUPFAM" id="SSF56219">
    <property type="entry name" value="DNase I-like"/>
    <property type="match status" value="1"/>
</dbReference>
<dbReference type="InterPro" id="IPR005135">
    <property type="entry name" value="Endo/exonuclease/phosphatase"/>
</dbReference>
<name>A0A438J6A8_VITVI</name>
<dbReference type="InterPro" id="IPR052343">
    <property type="entry name" value="Retrotransposon-Effector_Assoc"/>
</dbReference>
<proteinExistence type="predicted"/>
<dbReference type="InterPro" id="IPR043502">
    <property type="entry name" value="DNA/RNA_pol_sf"/>
</dbReference>
<evidence type="ECO:0000256" key="1">
    <source>
        <dbReference type="SAM" id="MobiDB-lite"/>
    </source>
</evidence>